<dbReference type="CDD" id="cd22584">
    <property type="entry name" value="Rcat_RBR_unk"/>
    <property type="match status" value="1"/>
</dbReference>
<evidence type="ECO:0000256" key="1">
    <source>
        <dbReference type="ARBA" id="ARBA00001798"/>
    </source>
</evidence>
<dbReference type="EC" id="2.3.2.31" evidence="3"/>
<dbReference type="eggNOG" id="KOG1812">
    <property type="taxonomic scope" value="Eukaryota"/>
</dbReference>
<dbReference type="InterPro" id="IPR013083">
    <property type="entry name" value="Znf_RING/FYVE/PHD"/>
</dbReference>
<comment type="cofactor">
    <cofactor evidence="2">
        <name>Zn(2+)</name>
        <dbReference type="ChEBI" id="CHEBI:29105"/>
    </cofactor>
</comment>
<evidence type="ECO:0000313" key="11">
    <source>
        <dbReference type="EMBL" id="EYU24558.1"/>
    </source>
</evidence>
<dbReference type="GO" id="GO:0006511">
    <property type="term" value="P:ubiquitin-dependent protein catabolic process"/>
    <property type="evidence" value="ECO:0000318"/>
    <property type="project" value="GO_Central"/>
</dbReference>
<feature type="domain" description="RING-type" evidence="10">
    <location>
        <begin position="6"/>
        <end position="222"/>
    </location>
</feature>
<dbReference type="GO" id="GO:0031624">
    <property type="term" value="F:ubiquitin conjugating enzyme binding"/>
    <property type="evidence" value="ECO:0000318"/>
    <property type="project" value="GO_Central"/>
</dbReference>
<dbReference type="InterPro" id="IPR002867">
    <property type="entry name" value="IBR_dom"/>
</dbReference>
<dbReference type="Gene3D" id="1.20.120.1750">
    <property type="match status" value="1"/>
</dbReference>
<evidence type="ECO:0000256" key="2">
    <source>
        <dbReference type="ARBA" id="ARBA00001947"/>
    </source>
</evidence>
<keyword evidence="8" id="KW-0833">Ubl conjugation pathway</keyword>
<dbReference type="GO" id="GO:0008270">
    <property type="term" value="F:zinc ion binding"/>
    <property type="evidence" value="ECO:0007669"/>
    <property type="project" value="UniProtKB-KW"/>
</dbReference>
<evidence type="ECO:0000256" key="4">
    <source>
        <dbReference type="ARBA" id="ARBA00022679"/>
    </source>
</evidence>
<dbReference type="EMBL" id="KI632119">
    <property type="protein sequence ID" value="EYU24558.1"/>
    <property type="molecule type" value="Genomic_DNA"/>
</dbReference>
<dbReference type="UniPathway" id="UPA00143"/>
<dbReference type="GO" id="GO:0005737">
    <property type="term" value="C:cytoplasm"/>
    <property type="evidence" value="ECO:0000318"/>
    <property type="project" value="GO_Central"/>
</dbReference>
<name>A0A022QBD9_ERYGU</name>
<evidence type="ECO:0000259" key="10">
    <source>
        <dbReference type="PROSITE" id="PS51873"/>
    </source>
</evidence>
<dbReference type="GO" id="GO:0016567">
    <property type="term" value="P:protein ubiquitination"/>
    <property type="evidence" value="ECO:0007669"/>
    <property type="project" value="UniProtKB-UniPathway"/>
</dbReference>
<comment type="catalytic activity">
    <reaction evidence="1">
        <text>[E2 ubiquitin-conjugating enzyme]-S-ubiquitinyl-L-cysteine + [acceptor protein]-L-lysine = [E2 ubiquitin-conjugating enzyme]-L-cysteine + [acceptor protein]-N(6)-ubiquitinyl-L-lysine.</text>
        <dbReference type="EC" id="2.3.2.31"/>
    </reaction>
</comment>
<dbReference type="PANTHER" id="PTHR11685">
    <property type="entry name" value="RBR FAMILY RING FINGER AND IBR DOMAIN-CONTAINING"/>
    <property type="match status" value="1"/>
</dbReference>
<dbReference type="Gene3D" id="3.30.40.10">
    <property type="entry name" value="Zinc/RING finger domain, C3HC4 (zinc finger)"/>
    <property type="match status" value="1"/>
</dbReference>
<evidence type="ECO:0000256" key="8">
    <source>
        <dbReference type="ARBA" id="ARBA00022786"/>
    </source>
</evidence>
<sequence length="222" mass="25416">MGSKYSHFSCEICAENKHNNQMFPFHDHNNKSCSSHRFCTECISKHISTKLIHKKSPSITCPGLDCSGILEIEKCVEIVPKEVICLWDQVICETVIIPPSQRFYCPYKNCSALIMNDCDEKEVECMREAECPFCNRLFCVQCRVAWHCGVDCLEFSKLSLNERGSDDLMVHELAKKNKWKRCPHCKFFVERKEGCLHMTCRCGSQFCYACGAAWSSTHGGCQ</sequence>
<dbReference type="SUPFAM" id="SSF57850">
    <property type="entry name" value="RING/U-box"/>
    <property type="match status" value="2"/>
</dbReference>
<evidence type="ECO:0000256" key="9">
    <source>
        <dbReference type="ARBA" id="ARBA00022833"/>
    </source>
</evidence>
<dbReference type="PROSITE" id="PS51873">
    <property type="entry name" value="TRIAD"/>
    <property type="match status" value="1"/>
</dbReference>
<reference evidence="11 12" key="1">
    <citation type="journal article" date="2013" name="Proc. Natl. Acad. Sci. U.S.A.">
        <title>Fine-scale variation in meiotic recombination in Mimulus inferred from population shotgun sequencing.</title>
        <authorList>
            <person name="Hellsten U."/>
            <person name="Wright K.M."/>
            <person name="Jenkins J."/>
            <person name="Shu S."/>
            <person name="Yuan Y."/>
            <person name="Wessler S.R."/>
            <person name="Schmutz J."/>
            <person name="Willis J.H."/>
            <person name="Rokhsar D.S."/>
        </authorList>
    </citation>
    <scope>NUCLEOTIDE SEQUENCE [LARGE SCALE GENOMIC DNA]</scope>
    <source>
        <strain evidence="12">cv. DUN x IM62</strain>
    </source>
</reference>
<gene>
    <name evidence="11" type="ORF">MIMGU_mgv1a024336mg</name>
</gene>
<keyword evidence="9" id="KW-0862">Zinc</keyword>
<evidence type="ECO:0000313" key="12">
    <source>
        <dbReference type="Proteomes" id="UP000030748"/>
    </source>
</evidence>
<dbReference type="Proteomes" id="UP000030748">
    <property type="component" value="Unassembled WGS sequence"/>
</dbReference>
<protein>
    <recommendedName>
        <fullName evidence="3">RBR-type E3 ubiquitin transferase</fullName>
        <ecNumber evidence="3">2.3.2.31</ecNumber>
    </recommendedName>
</protein>
<dbReference type="AlphaFoldDB" id="A0A022QBD9"/>
<evidence type="ECO:0000256" key="6">
    <source>
        <dbReference type="ARBA" id="ARBA00022737"/>
    </source>
</evidence>
<dbReference type="GO" id="GO:0061630">
    <property type="term" value="F:ubiquitin protein ligase activity"/>
    <property type="evidence" value="ECO:0000318"/>
    <property type="project" value="GO_Central"/>
</dbReference>
<evidence type="ECO:0000256" key="7">
    <source>
        <dbReference type="ARBA" id="ARBA00022771"/>
    </source>
</evidence>
<keyword evidence="5" id="KW-0479">Metal-binding</keyword>
<accession>A0A022QBD9</accession>
<dbReference type="STRING" id="4155.A0A022QBD9"/>
<keyword evidence="4" id="KW-0808">Transferase</keyword>
<dbReference type="FunFam" id="1.20.120.1750:FF:000018">
    <property type="entry name" value="RBR-type E3 ubiquitin transferase"/>
    <property type="match status" value="1"/>
</dbReference>
<keyword evidence="12" id="KW-1185">Reference proteome</keyword>
<dbReference type="Pfam" id="PF01485">
    <property type="entry name" value="IBR"/>
    <property type="match status" value="2"/>
</dbReference>
<organism evidence="11 12">
    <name type="scientific">Erythranthe guttata</name>
    <name type="common">Yellow monkey flower</name>
    <name type="synonym">Mimulus guttatus</name>
    <dbReference type="NCBI Taxonomy" id="4155"/>
    <lineage>
        <taxon>Eukaryota</taxon>
        <taxon>Viridiplantae</taxon>
        <taxon>Streptophyta</taxon>
        <taxon>Embryophyta</taxon>
        <taxon>Tracheophyta</taxon>
        <taxon>Spermatophyta</taxon>
        <taxon>Magnoliopsida</taxon>
        <taxon>eudicotyledons</taxon>
        <taxon>Gunneridae</taxon>
        <taxon>Pentapetalae</taxon>
        <taxon>asterids</taxon>
        <taxon>lamiids</taxon>
        <taxon>Lamiales</taxon>
        <taxon>Phrymaceae</taxon>
        <taxon>Erythranthe</taxon>
    </lineage>
</organism>
<keyword evidence="7" id="KW-0863">Zinc-finger</keyword>
<dbReference type="GO" id="GO:0000151">
    <property type="term" value="C:ubiquitin ligase complex"/>
    <property type="evidence" value="ECO:0000318"/>
    <property type="project" value="GO_Central"/>
</dbReference>
<dbReference type="PhylomeDB" id="A0A022QBD9"/>
<proteinExistence type="predicted"/>
<keyword evidence="6" id="KW-0677">Repeat</keyword>
<dbReference type="InterPro" id="IPR031127">
    <property type="entry name" value="E3_UB_ligase_RBR"/>
</dbReference>
<dbReference type="InterPro" id="IPR044066">
    <property type="entry name" value="TRIAD_supradom"/>
</dbReference>
<evidence type="ECO:0000256" key="3">
    <source>
        <dbReference type="ARBA" id="ARBA00012251"/>
    </source>
</evidence>
<evidence type="ECO:0000256" key="5">
    <source>
        <dbReference type="ARBA" id="ARBA00022723"/>
    </source>
</evidence>
<dbReference type="SMART" id="SM00647">
    <property type="entry name" value="IBR"/>
    <property type="match status" value="2"/>
</dbReference>